<sequence length="170" mass="19089">MGLLRNLEKYRFIPGYMIKEEMQRDKLKNKACVTVHPGNAPSRGRANSASSESSRTSTTGRVESPNTQINASYRTVADHGVERSLSRPNALGYATPSRDTANYLSFSAKTRKHLRSIPASAYRIRTCCRTARARRIFRASRTRRHRVLRSQLSNASTAARAAVSHFVYTL</sequence>
<proteinExistence type="predicted"/>
<evidence type="ECO:0000313" key="3">
    <source>
        <dbReference type="Proteomes" id="UP001430953"/>
    </source>
</evidence>
<evidence type="ECO:0000256" key="1">
    <source>
        <dbReference type="SAM" id="MobiDB-lite"/>
    </source>
</evidence>
<reference evidence="2 3" key="1">
    <citation type="submission" date="2023-03" db="EMBL/GenBank/DDBJ databases">
        <title>High recombination rates correlate with genetic variation in Cardiocondyla obscurior ants.</title>
        <authorList>
            <person name="Errbii M."/>
        </authorList>
    </citation>
    <scope>NUCLEOTIDE SEQUENCE [LARGE SCALE GENOMIC DNA]</scope>
    <source>
        <strain evidence="2">Alpha-2009</strain>
        <tissue evidence="2">Whole body</tissue>
    </source>
</reference>
<protein>
    <submittedName>
        <fullName evidence="2">Uncharacterized protein</fullName>
    </submittedName>
</protein>
<feature type="compositionally biased region" description="Low complexity" evidence="1">
    <location>
        <begin position="42"/>
        <end position="64"/>
    </location>
</feature>
<comment type="caution">
    <text evidence="2">The sequence shown here is derived from an EMBL/GenBank/DDBJ whole genome shotgun (WGS) entry which is preliminary data.</text>
</comment>
<dbReference type="AlphaFoldDB" id="A0AAW2EJ74"/>
<feature type="region of interest" description="Disordered" evidence="1">
    <location>
        <begin position="34"/>
        <end position="68"/>
    </location>
</feature>
<evidence type="ECO:0000313" key="2">
    <source>
        <dbReference type="EMBL" id="KAL0102419.1"/>
    </source>
</evidence>
<accession>A0AAW2EJ74</accession>
<dbReference type="EMBL" id="JADYXP020000022">
    <property type="protein sequence ID" value="KAL0102419.1"/>
    <property type="molecule type" value="Genomic_DNA"/>
</dbReference>
<gene>
    <name evidence="2" type="ORF">PUN28_017990</name>
</gene>
<organism evidence="2 3">
    <name type="scientific">Cardiocondyla obscurior</name>
    <dbReference type="NCBI Taxonomy" id="286306"/>
    <lineage>
        <taxon>Eukaryota</taxon>
        <taxon>Metazoa</taxon>
        <taxon>Ecdysozoa</taxon>
        <taxon>Arthropoda</taxon>
        <taxon>Hexapoda</taxon>
        <taxon>Insecta</taxon>
        <taxon>Pterygota</taxon>
        <taxon>Neoptera</taxon>
        <taxon>Endopterygota</taxon>
        <taxon>Hymenoptera</taxon>
        <taxon>Apocrita</taxon>
        <taxon>Aculeata</taxon>
        <taxon>Formicoidea</taxon>
        <taxon>Formicidae</taxon>
        <taxon>Myrmicinae</taxon>
        <taxon>Cardiocondyla</taxon>
    </lineage>
</organism>
<keyword evidence="3" id="KW-1185">Reference proteome</keyword>
<dbReference type="Proteomes" id="UP001430953">
    <property type="component" value="Unassembled WGS sequence"/>
</dbReference>
<name>A0AAW2EJ74_9HYME</name>